<organism evidence="8 9">
    <name type="scientific">Parvularcula dongshanensis</name>
    <dbReference type="NCBI Taxonomy" id="1173995"/>
    <lineage>
        <taxon>Bacteria</taxon>
        <taxon>Pseudomonadati</taxon>
        <taxon>Pseudomonadota</taxon>
        <taxon>Alphaproteobacteria</taxon>
        <taxon>Parvularculales</taxon>
        <taxon>Parvularculaceae</taxon>
        <taxon>Parvularcula</taxon>
    </lineage>
</organism>
<comment type="caution">
    <text evidence="8">The sequence shown here is derived from an EMBL/GenBank/DDBJ whole genome shotgun (WGS) entry which is preliminary data.</text>
</comment>
<name>A0A840I620_9PROT</name>
<evidence type="ECO:0000256" key="4">
    <source>
        <dbReference type="RuleBase" id="RU003357"/>
    </source>
</evidence>
<dbReference type="Gene3D" id="2.40.170.20">
    <property type="entry name" value="TonB-dependent receptor, beta-barrel domain"/>
    <property type="match status" value="1"/>
</dbReference>
<evidence type="ECO:0000313" key="8">
    <source>
        <dbReference type="EMBL" id="MBB4659460.1"/>
    </source>
</evidence>
<comment type="subcellular location">
    <subcellularLocation>
        <location evidence="1 4">Cell outer membrane</location>
    </subcellularLocation>
</comment>
<dbReference type="NCBIfam" id="TIGR01782">
    <property type="entry name" value="TonB-Xanth-Caul"/>
    <property type="match status" value="1"/>
</dbReference>
<dbReference type="GO" id="GO:0009279">
    <property type="term" value="C:cell outer membrane"/>
    <property type="evidence" value="ECO:0007669"/>
    <property type="project" value="UniProtKB-SubCell"/>
</dbReference>
<dbReference type="Pfam" id="PF07715">
    <property type="entry name" value="Plug"/>
    <property type="match status" value="1"/>
</dbReference>
<feature type="domain" description="TonB-dependent receptor-like beta-barrel" evidence="6">
    <location>
        <begin position="447"/>
        <end position="1011"/>
    </location>
</feature>
<keyword evidence="5" id="KW-0732">Signal</keyword>
<keyword evidence="4" id="KW-0798">TonB box</keyword>
<keyword evidence="9" id="KW-1185">Reference proteome</keyword>
<feature type="signal peptide" evidence="5">
    <location>
        <begin position="1"/>
        <end position="31"/>
    </location>
</feature>
<dbReference type="AlphaFoldDB" id="A0A840I620"/>
<gene>
    <name evidence="8" type="ORF">GGQ59_001997</name>
</gene>
<dbReference type="Proteomes" id="UP000563524">
    <property type="component" value="Unassembled WGS sequence"/>
</dbReference>
<evidence type="ECO:0000259" key="7">
    <source>
        <dbReference type="Pfam" id="PF07715"/>
    </source>
</evidence>
<evidence type="ECO:0000259" key="6">
    <source>
        <dbReference type="Pfam" id="PF00593"/>
    </source>
</evidence>
<feature type="domain" description="TonB-dependent receptor plug" evidence="7">
    <location>
        <begin position="76"/>
        <end position="192"/>
    </location>
</feature>
<accession>A0A840I620</accession>
<dbReference type="SUPFAM" id="SSF56935">
    <property type="entry name" value="Porins"/>
    <property type="match status" value="1"/>
</dbReference>
<evidence type="ECO:0000256" key="3">
    <source>
        <dbReference type="ARBA" id="ARBA00023237"/>
    </source>
</evidence>
<dbReference type="InterPro" id="IPR000531">
    <property type="entry name" value="Beta-barrel_TonB"/>
</dbReference>
<dbReference type="InterPro" id="IPR012910">
    <property type="entry name" value="Plug_dom"/>
</dbReference>
<dbReference type="Pfam" id="PF00593">
    <property type="entry name" value="TonB_dep_Rec_b-barrel"/>
    <property type="match status" value="1"/>
</dbReference>
<dbReference type="PANTHER" id="PTHR40980">
    <property type="entry name" value="PLUG DOMAIN-CONTAINING PROTEIN"/>
    <property type="match status" value="1"/>
</dbReference>
<evidence type="ECO:0000313" key="9">
    <source>
        <dbReference type="Proteomes" id="UP000563524"/>
    </source>
</evidence>
<comment type="similarity">
    <text evidence="4">Belongs to the TonB-dependent receptor family.</text>
</comment>
<keyword evidence="2 4" id="KW-0472">Membrane</keyword>
<protein>
    <submittedName>
        <fullName evidence="8">TonB-dependent receptor</fullName>
    </submittedName>
</protein>
<evidence type="ECO:0000256" key="2">
    <source>
        <dbReference type="ARBA" id="ARBA00023136"/>
    </source>
</evidence>
<dbReference type="PANTHER" id="PTHR40980:SF3">
    <property type="entry name" value="TONB-DEPENDENT RECEPTOR-LIKE BETA-BARREL DOMAIN-CONTAINING PROTEIN"/>
    <property type="match status" value="1"/>
</dbReference>
<evidence type="ECO:0000256" key="5">
    <source>
        <dbReference type="SAM" id="SignalP"/>
    </source>
</evidence>
<dbReference type="InterPro" id="IPR036942">
    <property type="entry name" value="Beta-barrel_TonB_sf"/>
</dbReference>
<keyword evidence="8" id="KW-0675">Receptor</keyword>
<reference evidence="8 9" key="1">
    <citation type="submission" date="2020-08" db="EMBL/GenBank/DDBJ databases">
        <title>Genomic Encyclopedia of Type Strains, Phase IV (KMG-IV): sequencing the most valuable type-strain genomes for metagenomic binning, comparative biology and taxonomic classification.</title>
        <authorList>
            <person name="Goeker M."/>
        </authorList>
    </citation>
    <scope>NUCLEOTIDE SEQUENCE [LARGE SCALE GENOMIC DNA]</scope>
    <source>
        <strain evidence="8 9">DSM 102850</strain>
    </source>
</reference>
<feature type="chain" id="PRO_5032421717" evidence="5">
    <location>
        <begin position="32"/>
        <end position="1044"/>
    </location>
</feature>
<evidence type="ECO:0000256" key="1">
    <source>
        <dbReference type="ARBA" id="ARBA00004442"/>
    </source>
</evidence>
<proteinExistence type="inferred from homology"/>
<dbReference type="InterPro" id="IPR037066">
    <property type="entry name" value="Plug_dom_sf"/>
</dbReference>
<keyword evidence="3" id="KW-0998">Cell outer membrane</keyword>
<sequence>MNQKTKLTAGRALLLAGASGMIMAAAATAYAQDQNDVDPNVTGETTAAPQTANQPGDDVIVVTGVRASLQNAMDTKRNANGVVDAISAEDIGDFPDTNLAESLQRITGVSIDRQNGEGSGITVRGFGPGYNLITLNGRTLPTAEVGVIGARGNFPPGASRTFDFSNLASEGVSGLTVYKTGQAIIPSGGIGATVDIATVKPLDGSGRTLTLQAKALHDSSVEDGSDITPEISGIGSWTDPSERFGISLYGSYSKRDSGAPTQQVNDWLVFDPREREDGSAPDPAFLDNGSYVTADTTVTNPPAADQLYGIPQDSRYDFSDIERERINGQVVLQFRPMENLTLTGDYLYVQNKSSELRYEQTNWFATPMDEFIFDTSGPVATPLYIYEFNGGTKDIGFEQTNRATKDELGSFGFNAEWEATDSLTVVLDAHSSEAKSGGDNPNGHVADFFSMGAPVILEHSADHSSGYPIQQYSIDDTEKGNGNGVLDVGDLASQVQRSTSAEMQTQLDEIDLRAVFETGDGSLLTIGTNYRDTKMLRGNLNTQQDLGSWGLANPGDVQEIAPGLIDTYCLECLFDDIPVGQADIAFKADASELFPIFQQAYSENLVAVTPSLDRVQEKIWAAYAQFSTEMEFFGRDARFNAGIRYEDTKVDSSAAQATPTTVLWQSDNDFQILSGGEGSDVSGTGSYTNLLPNADFQVDVTDNVLARASYSKTISRVPYSNLFASVNVGAPNRPTALGGTTASNTQDPTLEPLESDNYDASIEWYYGDTSYISAGYFYKNVRNFLGNAVVNGPLFGLRDPASGADGTRSGDALGIINDLGIEQSEANLFSIVALIDANGGDVAAGRAAFEGYLAGGITQAEYDEILGAYDVVPNGDDPLLNFAINRPVNDFDGVIHGWELAWQHFFGDSGFGFAANYTIVDGNTDADPAASTTVNQFALVGLSDTANFTAIYENYGVSARLAYNWRDTFLSETNSGGDRSPIYVEDYGQLDLNVSYDLTDNLALSFEAINLTGEDQRTYHRVPEQFYFGYELSPRYYFGARYSF</sequence>
<dbReference type="InterPro" id="IPR010104">
    <property type="entry name" value="TonB_rcpt_bac"/>
</dbReference>
<dbReference type="EMBL" id="JACHOB010000004">
    <property type="protein sequence ID" value="MBB4659460.1"/>
    <property type="molecule type" value="Genomic_DNA"/>
</dbReference>
<dbReference type="Gene3D" id="2.170.130.10">
    <property type="entry name" value="TonB-dependent receptor, plug domain"/>
    <property type="match status" value="1"/>
</dbReference>